<proteinExistence type="predicted"/>
<feature type="compositionally biased region" description="Acidic residues" evidence="10">
    <location>
        <begin position="67"/>
        <end position="81"/>
    </location>
</feature>
<organism evidence="12 13">
    <name type="scientific">Homarus americanus</name>
    <name type="common">American lobster</name>
    <dbReference type="NCBI Taxonomy" id="6706"/>
    <lineage>
        <taxon>Eukaryota</taxon>
        <taxon>Metazoa</taxon>
        <taxon>Ecdysozoa</taxon>
        <taxon>Arthropoda</taxon>
        <taxon>Crustacea</taxon>
        <taxon>Multicrustacea</taxon>
        <taxon>Malacostraca</taxon>
        <taxon>Eumalacostraca</taxon>
        <taxon>Eucarida</taxon>
        <taxon>Decapoda</taxon>
        <taxon>Pleocyemata</taxon>
        <taxon>Astacidea</taxon>
        <taxon>Nephropoidea</taxon>
        <taxon>Nephropidae</taxon>
        <taxon>Homarus</taxon>
    </lineage>
</organism>
<dbReference type="Proteomes" id="UP000747542">
    <property type="component" value="Unassembled WGS sequence"/>
</dbReference>
<dbReference type="Pfam" id="PF23760">
    <property type="entry name" value="Beta-prop_DCAF12"/>
    <property type="match status" value="1"/>
</dbReference>
<dbReference type="PANTHER" id="PTHR19860:SF16">
    <property type="entry name" value="DDB1- AND CUL4-ASSOCIATED FACTOR 12"/>
    <property type="match status" value="1"/>
</dbReference>
<evidence type="ECO:0000313" key="13">
    <source>
        <dbReference type="Proteomes" id="UP000747542"/>
    </source>
</evidence>
<evidence type="ECO:0000256" key="3">
    <source>
        <dbReference type="ARBA" id="ARBA00004906"/>
    </source>
</evidence>
<evidence type="ECO:0000313" key="12">
    <source>
        <dbReference type="EMBL" id="KAG7153701.1"/>
    </source>
</evidence>
<dbReference type="SMART" id="SM00320">
    <property type="entry name" value="WD40"/>
    <property type="match status" value="4"/>
</dbReference>
<gene>
    <name evidence="12" type="primary">Dcaf12-L</name>
    <name evidence="12" type="ORF">Hamer_G009368</name>
</gene>
<evidence type="ECO:0000256" key="2">
    <source>
        <dbReference type="ARBA" id="ARBA00004496"/>
    </source>
</evidence>
<dbReference type="OrthoDB" id="9610195at2759"/>
<dbReference type="PROSITE" id="PS50082">
    <property type="entry name" value="WD_REPEATS_2"/>
    <property type="match status" value="1"/>
</dbReference>
<dbReference type="AlphaFoldDB" id="A0A8J5J9W6"/>
<comment type="subcellular location">
    <subcellularLocation>
        <location evidence="2">Cytoplasm</location>
    </subcellularLocation>
    <subcellularLocation>
        <location evidence="1">Nucleus</location>
    </subcellularLocation>
</comment>
<evidence type="ECO:0000256" key="5">
    <source>
        <dbReference type="ARBA" id="ARBA00022574"/>
    </source>
</evidence>
<name>A0A8J5J9W6_HOMAM</name>
<dbReference type="InterPro" id="IPR056151">
    <property type="entry name" value="Beta-prop_DCAF12"/>
</dbReference>
<evidence type="ECO:0000259" key="11">
    <source>
        <dbReference type="Pfam" id="PF23760"/>
    </source>
</evidence>
<keyword evidence="6" id="KW-0677">Repeat</keyword>
<dbReference type="GO" id="GO:0005737">
    <property type="term" value="C:cytoplasm"/>
    <property type="evidence" value="ECO:0007669"/>
    <property type="project" value="UniProtKB-SubCell"/>
</dbReference>
<dbReference type="InterPro" id="IPR051191">
    <property type="entry name" value="DCAF12"/>
</dbReference>
<evidence type="ECO:0000256" key="9">
    <source>
        <dbReference type="PROSITE-ProRule" id="PRU00221"/>
    </source>
</evidence>
<keyword evidence="5 9" id="KW-0853">WD repeat</keyword>
<evidence type="ECO:0000256" key="10">
    <source>
        <dbReference type="SAM" id="MobiDB-lite"/>
    </source>
</evidence>
<comment type="caution">
    <text evidence="12">The sequence shown here is derived from an EMBL/GenBank/DDBJ whole genome shotgun (WGS) entry which is preliminary data.</text>
</comment>
<accession>A0A8J5J9W6</accession>
<dbReference type="EMBL" id="JAHLQT010046319">
    <property type="protein sequence ID" value="KAG7153701.1"/>
    <property type="molecule type" value="Genomic_DNA"/>
</dbReference>
<keyword evidence="13" id="KW-1185">Reference proteome</keyword>
<evidence type="ECO:0000256" key="1">
    <source>
        <dbReference type="ARBA" id="ARBA00004123"/>
    </source>
</evidence>
<feature type="domain" description="DDB1- and CUL4-associated factor 12 beta-propeller" evidence="11">
    <location>
        <begin position="155"/>
        <end position="506"/>
    </location>
</feature>
<keyword evidence="8" id="KW-0539">Nucleus</keyword>
<sequence length="507" mass="57828">MQRNYWQRPVVTMATTHTVRTVGSMPAKFVPRKKLRTRPSSIGYHRVALIHGEPEHKIDEFMLYSDEDEDEDENDGEEEENSRDGGGYIALGGVPHHPSHSHHTVRRKQSFMQKYQPLSRNFADYVLTRSRGCSRLEHQHINEEFGTRHMLTTGMFRERPIPLDRINKVFCSQWLSDHQIAMGTKCNKLKVYDVNTRQMVTIPSLRSSELHRPPEQQCGIHSIEVNPSRTLLATGALNSNDIAVYRLPTLDPVCVGEKAHNDWIFDMCWLDDQFLVSGSRDTRLSLWKIDDDMEKDDSNVLPSYGYIKPVKVKKCNGAEKVRAVIFNPNFVEIVALSLNAYLHVWDANRFVQKMSRKLPHAMENVCLTRKEDSSLYAIGSKSHTTLLDPRTLHYVRKVNARITGCGIRSVSFHGDILTIGTGVGAIMFYDMRAGKYMESTMNSGRAVVLKSTRGWVSADDQYHDVFHNVEYTPAIYTHCYDWSGMRLFTAGGPLPASLKGNYAALWC</sequence>
<evidence type="ECO:0000256" key="8">
    <source>
        <dbReference type="ARBA" id="ARBA00023242"/>
    </source>
</evidence>
<keyword evidence="4" id="KW-0963">Cytoplasm</keyword>
<dbReference type="InterPro" id="IPR001680">
    <property type="entry name" value="WD40_rpt"/>
</dbReference>
<feature type="region of interest" description="Disordered" evidence="10">
    <location>
        <begin position="67"/>
        <end position="89"/>
    </location>
</feature>
<dbReference type="PANTHER" id="PTHR19860">
    <property type="entry name" value="DDB1- AND CUL4-ASSOCIATED FACTOR 12-RELATED"/>
    <property type="match status" value="1"/>
</dbReference>
<evidence type="ECO:0000256" key="6">
    <source>
        <dbReference type="ARBA" id="ARBA00022737"/>
    </source>
</evidence>
<evidence type="ECO:0000256" key="4">
    <source>
        <dbReference type="ARBA" id="ARBA00022490"/>
    </source>
</evidence>
<dbReference type="GO" id="GO:0080008">
    <property type="term" value="C:Cul4-RING E3 ubiquitin ligase complex"/>
    <property type="evidence" value="ECO:0007669"/>
    <property type="project" value="TreeGrafter"/>
</dbReference>
<feature type="repeat" description="WD" evidence="9">
    <location>
        <begin position="257"/>
        <end position="297"/>
    </location>
</feature>
<keyword evidence="7" id="KW-0833">Ubl conjugation pathway</keyword>
<evidence type="ECO:0000256" key="7">
    <source>
        <dbReference type="ARBA" id="ARBA00022786"/>
    </source>
</evidence>
<comment type="pathway">
    <text evidence="3">Protein modification; protein ubiquitination.</text>
</comment>
<reference evidence="12" key="1">
    <citation type="journal article" date="2021" name="Sci. Adv.">
        <title>The American lobster genome reveals insights on longevity, neural, and immune adaptations.</title>
        <authorList>
            <person name="Polinski J.M."/>
            <person name="Zimin A.V."/>
            <person name="Clark K.F."/>
            <person name="Kohn A.B."/>
            <person name="Sadowski N."/>
            <person name="Timp W."/>
            <person name="Ptitsyn A."/>
            <person name="Khanna P."/>
            <person name="Romanova D.Y."/>
            <person name="Williams P."/>
            <person name="Greenwood S.J."/>
            <person name="Moroz L.L."/>
            <person name="Walt D.R."/>
            <person name="Bodnar A.G."/>
        </authorList>
    </citation>
    <scope>NUCLEOTIDE SEQUENCE</scope>
    <source>
        <strain evidence="12">GMGI-L3</strain>
    </source>
</reference>
<protein>
    <submittedName>
        <fullName evidence="12">DDB1- and CUL4-associated factor 12-like</fullName>
    </submittedName>
</protein>
<dbReference type="GO" id="GO:0005634">
    <property type="term" value="C:nucleus"/>
    <property type="evidence" value="ECO:0007669"/>
    <property type="project" value="UniProtKB-SubCell"/>
</dbReference>